<evidence type="ECO:0000256" key="3">
    <source>
        <dbReference type="ARBA" id="ARBA00022771"/>
    </source>
</evidence>
<evidence type="ECO:0000256" key="4">
    <source>
        <dbReference type="ARBA" id="ARBA00022833"/>
    </source>
</evidence>
<dbReference type="EMBL" id="JASCZI010181350">
    <property type="protein sequence ID" value="MED6182349.1"/>
    <property type="molecule type" value="Genomic_DNA"/>
</dbReference>
<name>A0ABU6WAN8_9FABA</name>
<feature type="domain" description="Phorbol-ester/DAG-type" evidence="6">
    <location>
        <begin position="442"/>
        <end position="495"/>
    </location>
</feature>
<dbReference type="InterPro" id="IPR046349">
    <property type="entry name" value="C1-like_sf"/>
</dbReference>
<dbReference type="Proteomes" id="UP001341840">
    <property type="component" value="Unassembled WGS sequence"/>
</dbReference>
<dbReference type="InterPro" id="IPR002219">
    <property type="entry name" value="PKC_DAG/PE"/>
</dbReference>
<evidence type="ECO:0000256" key="2">
    <source>
        <dbReference type="ARBA" id="ARBA00022737"/>
    </source>
</evidence>
<dbReference type="PANTHER" id="PTHR32410">
    <property type="entry name" value="CYSTEINE/HISTIDINE-RICH C1 DOMAIN FAMILY PROTEIN"/>
    <property type="match status" value="1"/>
</dbReference>
<feature type="domain" description="Zinc finger PHD-type" evidence="7">
    <location>
        <begin position="461"/>
        <end position="510"/>
    </location>
</feature>
<dbReference type="InterPro" id="IPR053192">
    <property type="entry name" value="Vacuole_Formation_Reg"/>
</dbReference>
<evidence type="ECO:0000259" key="7">
    <source>
        <dbReference type="SMART" id="SM00249"/>
    </source>
</evidence>
<feature type="region of interest" description="Disordered" evidence="5">
    <location>
        <begin position="240"/>
        <end position="263"/>
    </location>
</feature>
<dbReference type="Pfam" id="PF03107">
    <property type="entry name" value="C1_2"/>
    <property type="match status" value="6"/>
</dbReference>
<comment type="caution">
    <text evidence="8">The sequence shown here is derived from an EMBL/GenBank/DDBJ whole genome shotgun (WGS) entry which is preliminary data.</text>
</comment>
<dbReference type="SMART" id="SM00249">
    <property type="entry name" value="PHD"/>
    <property type="match status" value="4"/>
</dbReference>
<keyword evidence="3" id="KW-0863">Zinc-finger</keyword>
<reference evidence="8 9" key="1">
    <citation type="journal article" date="2023" name="Plants (Basel)">
        <title>Bridging the Gap: Combining Genomics and Transcriptomics Approaches to Understand Stylosanthes scabra, an Orphan Legume from the Brazilian Caatinga.</title>
        <authorList>
            <person name="Ferreira-Neto J.R.C."/>
            <person name="da Silva M.D."/>
            <person name="Binneck E."/>
            <person name="de Melo N.F."/>
            <person name="da Silva R.H."/>
            <person name="de Melo A.L.T.M."/>
            <person name="Pandolfi V."/>
            <person name="Bustamante F.O."/>
            <person name="Brasileiro-Vidal A.C."/>
            <person name="Benko-Iseppon A.M."/>
        </authorList>
    </citation>
    <scope>NUCLEOTIDE SEQUENCE [LARGE SCALE GENOMIC DNA]</scope>
    <source>
        <tissue evidence="8">Leaves</tissue>
    </source>
</reference>
<feature type="domain" description="Phorbol-ester/DAG-type" evidence="6">
    <location>
        <begin position="127"/>
        <end position="174"/>
    </location>
</feature>
<feature type="domain" description="Zinc finger PHD-type" evidence="7">
    <location>
        <begin position="141"/>
        <end position="222"/>
    </location>
</feature>
<accession>A0ABU6WAN8</accession>
<gene>
    <name evidence="8" type="ORF">PIB30_027719</name>
</gene>
<evidence type="ECO:0000259" key="6">
    <source>
        <dbReference type="SMART" id="SM00109"/>
    </source>
</evidence>
<dbReference type="InterPro" id="IPR001965">
    <property type="entry name" value="Znf_PHD"/>
</dbReference>
<feature type="domain" description="Phorbol-ester/DAG-type" evidence="6">
    <location>
        <begin position="20"/>
        <end position="66"/>
    </location>
</feature>
<keyword evidence="2" id="KW-0677">Repeat</keyword>
<feature type="domain" description="Zinc finger PHD-type" evidence="7">
    <location>
        <begin position="294"/>
        <end position="357"/>
    </location>
</feature>
<evidence type="ECO:0000313" key="8">
    <source>
        <dbReference type="EMBL" id="MED6182349.1"/>
    </source>
</evidence>
<evidence type="ECO:0000256" key="5">
    <source>
        <dbReference type="SAM" id="MobiDB-lite"/>
    </source>
</evidence>
<evidence type="ECO:0000256" key="1">
    <source>
        <dbReference type="ARBA" id="ARBA00022723"/>
    </source>
</evidence>
<keyword evidence="9" id="KW-1185">Reference proteome</keyword>
<evidence type="ECO:0008006" key="10">
    <source>
        <dbReference type="Google" id="ProtNLM"/>
    </source>
</evidence>
<protein>
    <recommendedName>
        <fullName evidence="10">Phorbol-ester/DAG-type domain-containing protein</fullName>
    </recommendedName>
</protein>
<dbReference type="PANTHER" id="PTHR32410:SF211">
    <property type="entry name" value="CYSTEINE_HISTIDINE-RICH C1 DOMAIN FAMILY PROTEIN"/>
    <property type="match status" value="1"/>
</dbReference>
<proteinExistence type="predicted"/>
<dbReference type="SUPFAM" id="SSF57889">
    <property type="entry name" value="Cysteine-rich domain"/>
    <property type="match status" value="4"/>
</dbReference>
<dbReference type="InterPro" id="IPR004146">
    <property type="entry name" value="DC1"/>
</dbReference>
<feature type="compositionally biased region" description="Basic and acidic residues" evidence="5">
    <location>
        <begin position="240"/>
        <end position="255"/>
    </location>
</feature>
<keyword evidence="1" id="KW-0479">Metal-binding</keyword>
<feature type="domain" description="Zinc finger PHD-type" evidence="7">
    <location>
        <begin position="33"/>
        <end position="95"/>
    </location>
</feature>
<evidence type="ECO:0000313" key="9">
    <source>
        <dbReference type="Proteomes" id="UP001341840"/>
    </source>
</evidence>
<keyword evidence="4" id="KW-0862">Zinc</keyword>
<dbReference type="SMART" id="SM00109">
    <property type="entry name" value="C1"/>
    <property type="match status" value="3"/>
</dbReference>
<organism evidence="8 9">
    <name type="scientific">Stylosanthes scabra</name>
    <dbReference type="NCBI Taxonomy" id="79078"/>
    <lineage>
        <taxon>Eukaryota</taxon>
        <taxon>Viridiplantae</taxon>
        <taxon>Streptophyta</taxon>
        <taxon>Embryophyta</taxon>
        <taxon>Tracheophyta</taxon>
        <taxon>Spermatophyta</taxon>
        <taxon>Magnoliopsida</taxon>
        <taxon>eudicotyledons</taxon>
        <taxon>Gunneridae</taxon>
        <taxon>Pentapetalae</taxon>
        <taxon>rosids</taxon>
        <taxon>fabids</taxon>
        <taxon>Fabales</taxon>
        <taxon>Fabaceae</taxon>
        <taxon>Papilionoideae</taxon>
        <taxon>50 kb inversion clade</taxon>
        <taxon>dalbergioids sensu lato</taxon>
        <taxon>Dalbergieae</taxon>
        <taxon>Pterocarpus clade</taxon>
        <taxon>Stylosanthes</taxon>
    </lineage>
</organism>
<sequence length="590" mass="66286">MDQKIEHFSHVHPLLLKEDHKNDEDDGVVKSVSCSACEEQISSGPYYSCKECNYILHKSCIQLPLKLKHPLHPQHPLTLLSTPPYDAGYLCDACHGTFEKGFVYHCSLCAYDLDISCASTWHPDDGHVHTFISLNSLQPFVCYACGDKAEEGSACFCTTCQIWVHSSCAELPLTIIKHFHHHPLQLTYSLHHVYGFRDDITCGVCNGTMTSGFAGYYCSDCRFPMHLKCPDFDIDSDEEVKDHEDETLAPDKDEGSNIGSSKNDHCRISQDVGFGHNHSLRLIEEMSLEFADKLCGGCVQAINAPLLYSCSENCGFLLHKTCAELPRTKQHQFHPHPLTLLSKAPSYDGIYRCDGCKSLSNGFVYRCDECQFDLDVPCGTFTDKVKHQSHKHPLSLEKTNIARECKGCHFPSKYLLVCDVCDDFAIDCWCANLPSMTWNKCHKHALSLIYNGQGELMECNNCGICREKISPKTWLYCCEECDFGAHPSCVVDKSCNSVKFGGTFQYDVHSHPLALVEETGKHPPPPCEACGEGCKGWTIECGQCKCYFHREGQCFWEQLKKSSQYLTLSRTMRQKFAANVLAATPNVTHK</sequence>